<proteinExistence type="inferred from homology"/>
<dbReference type="InterPro" id="IPR012792">
    <property type="entry name" value="3-oxoacid_CoA-transf_A"/>
</dbReference>
<dbReference type="GO" id="GO:0008410">
    <property type="term" value="F:CoA-transferase activity"/>
    <property type="evidence" value="ECO:0007669"/>
    <property type="project" value="InterPro"/>
</dbReference>
<protein>
    <submittedName>
        <fullName evidence="4">CoA transferase subunit A</fullName>
    </submittedName>
</protein>
<comment type="similarity">
    <text evidence="1">Belongs to the 3-oxoacid CoA-transferase subunit A family.</text>
</comment>
<dbReference type="NCBIfam" id="TIGR02429">
    <property type="entry name" value="pcaI_scoA_fam"/>
    <property type="match status" value="1"/>
</dbReference>
<dbReference type="InterPro" id="IPR004163">
    <property type="entry name" value="CoA_transf_BS"/>
</dbReference>
<dbReference type="RefSeq" id="WP_267169513.1">
    <property type="nucleotide sequence ID" value="NZ_JALNJF010000003.1"/>
</dbReference>
<dbReference type="InterPro" id="IPR037171">
    <property type="entry name" value="NagB/RpiA_transferase-like"/>
</dbReference>
<evidence type="ECO:0000313" key="5">
    <source>
        <dbReference type="Proteomes" id="UP001070238"/>
    </source>
</evidence>
<dbReference type="Pfam" id="PF01144">
    <property type="entry name" value="CoA_trans"/>
    <property type="match status" value="1"/>
</dbReference>
<dbReference type="Gene3D" id="3.40.1080.10">
    <property type="entry name" value="Glutaconate Coenzyme A-transferase"/>
    <property type="match status" value="1"/>
</dbReference>
<feature type="compositionally biased region" description="Basic and acidic residues" evidence="3">
    <location>
        <begin position="224"/>
        <end position="244"/>
    </location>
</feature>
<sequence length="244" mass="26208">MSKLHTDTMELVSGLIRDGMSIAVGGFGLSGSPYDLIEAVHASGARDLTIVSNNMSIDGLGLGLGLLLESRQVKRVLASYVGENKAFSDQYLSGELELEFVPQGSLAERLRAAGAGIPAFFTPTGYGTIIAEGKEVREIEGRHYILEHAIKTDLALVHAARADLNGNLVYNRTARNFNPVCAMAGRTTVSEAEQIVDLGELDPDFIHTPGVYVQHLVSAAPRTKPIERVTTRPRPDRPDAGKGN</sequence>
<dbReference type="InterPro" id="IPR004165">
    <property type="entry name" value="CoA_trans_fam_I"/>
</dbReference>
<gene>
    <name evidence="4" type="ORF">OS123_07780</name>
</gene>
<reference evidence="4" key="1">
    <citation type="submission" date="2022-11" db="EMBL/GenBank/DDBJ databases">
        <title>Corynebacterium sp. isolated from Penguins.</title>
        <authorList>
            <person name="Sedlar K."/>
            <person name="Svec P."/>
        </authorList>
    </citation>
    <scope>NUCLEOTIDE SEQUENCE</scope>
    <source>
        <strain evidence="4">P5875</strain>
    </source>
</reference>
<evidence type="ECO:0000256" key="1">
    <source>
        <dbReference type="ARBA" id="ARBA00005612"/>
    </source>
</evidence>
<accession>A0A9Q4CDL2</accession>
<name>A0A9Q4CDL2_9CORY</name>
<dbReference type="Proteomes" id="UP001070238">
    <property type="component" value="Unassembled WGS sequence"/>
</dbReference>
<dbReference type="PANTHER" id="PTHR13707">
    <property type="entry name" value="KETOACID-COENZYME A TRANSFERASE"/>
    <property type="match status" value="1"/>
</dbReference>
<dbReference type="PANTHER" id="PTHR13707:SF60">
    <property type="entry name" value="ACETATE COA-TRANSFERASE SUBUNIT ALPHA"/>
    <property type="match status" value="1"/>
</dbReference>
<organism evidence="4 5">
    <name type="scientific">Corynebacterium antarcticum</name>
    <dbReference type="NCBI Taxonomy" id="2800405"/>
    <lineage>
        <taxon>Bacteria</taxon>
        <taxon>Bacillati</taxon>
        <taxon>Actinomycetota</taxon>
        <taxon>Actinomycetes</taxon>
        <taxon>Mycobacteriales</taxon>
        <taxon>Corynebacteriaceae</taxon>
        <taxon>Corynebacterium</taxon>
    </lineage>
</organism>
<feature type="region of interest" description="Disordered" evidence="3">
    <location>
        <begin position="223"/>
        <end position="244"/>
    </location>
</feature>
<evidence type="ECO:0000256" key="3">
    <source>
        <dbReference type="SAM" id="MobiDB-lite"/>
    </source>
</evidence>
<evidence type="ECO:0000313" key="4">
    <source>
        <dbReference type="EMBL" id="MCX7538438.1"/>
    </source>
</evidence>
<dbReference type="AlphaFoldDB" id="A0A9Q4CDL2"/>
<comment type="caution">
    <text evidence="4">The sequence shown here is derived from an EMBL/GenBank/DDBJ whole genome shotgun (WGS) entry which is preliminary data.</text>
</comment>
<dbReference type="PROSITE" id="PS01273">
    <property type="entry name" value="COA_TRANSF_1"/>
    <property type="match status" value="1"/>
</dbReference>
<dbReference type="SMART" id="SM00882">
    <property type="entry name" value="CoA_trans"/>
    <property type="match status" value="1"/>
</dbReference>
<dbReference type="SUPFAM" id="SSF100950">
    <property type="entry name" value="NagB/RpiA/CoA transferase-like"/>
    <property type="match status" value="1"/>
</dbReference>
<evidence type="ECO:0000256" key="2">
    <source>
        <dbReference type="ARBA" id="ARBA00022679"/>
    </source>
</evidence>
<keyword evidence="2 4" id="KW-0808">Transferase</keyword>
<dbReference type="EMBL" id="JAPMKX010000003">
    <property type="protein sequence ID" value="MCX7538438.1"/>
    <property type="molecule type" value="Genomic_DNA"/>
</dbReference>